<dbReference type="InterPro" id="IPR022941">
    <property type="entry name" value="SRP54"/>
</dbReference>
<comment type="subcellular location">
    <subcellularLocation>
        <location evidence="9">Cytoplasm</location>
    </subcellularLocation>
    <text evidence="9">The SRP-RNC complex is targeted to the cytoplasmic membrane.</text>
</comment>
<dbReference type="InterPro" id="IPR003593">
    <property type="entry name" value="AAA+_ATPase"/>
</dbReference>
<comment type="domain">
    <text evidence="9">Composed of three domains: the N-terminal N domain, which is responsible for interactions with the ribosome, the central G domain, which binds GTP, and the C-terminal M domain, which binds the RNA and the signal sequence of the RNC.</text>
</comment>
<comment type="function">
    <text evidence="9">Involved in targeting and insertion of nascent membrane proteins into the cytoplasmic membrane. Binds to the hydrophobic signal sequence of the ribosome-nascent chain (RNC) as it emerges from the ribosomes. The SRP-RNC complex is then targeted to the cytoplasmic membrane where it interacts with the SRP receptor FtsY.</text>
</comment>
<evidence type="ECO:0000313" key="12">
    <source>
        <dbReference type="Proteomes" id="UP001224359"/>
    </source>
</evidence>
<dbReference type="SUPFAM" id="SSF52540">
    <property type="entry name" value="P-loop containing nucleoside triphosphate hydrolases"/>
    <property type="match status" value="1"/>
</dbReference>
<feature type="domain" description="SRP54-type proteins GTP-binding" evidence="10">
    <location>
        <begin position="270"/>
        <end position="283"/>
    </location>
</feature>
<dbReference type="InterPro" id="IPR004125">
    <property type="entry name" value="Signal_recog_particle_SRP54_M"/>
</dbReference>
<keyword evidence="7 9" id="KW-0687">Ribonucleoprotein</keyword>
<dbReference type="SMART" id="SM00382">
    <property type="entry name" value="AAA"/>
    <property type="match status" value="1"/>
</dbReference>
<protein>
    <recommendedName>
        <fullName evidence="9">Signal recognition particle protein</fullName>
        <ecNumber evidence="9">3.6.5.4</ecNumber>
    </recommendedName>
    <alternativeName>
        <fullName evidence="9">Fifty-four homolog</fullName>
    </alternativeName>
</protein>
<dbReference type="NCBIfam" id="TIGR00959">
    <property type="entry name" value="ffh"/>
    <property type="match status" value="1"/>
</dbReference>
<gene>
    <name evidence="9" type="primary">ffh</name>
    <name evidence="11" type="ORF">J2S77_001084</name>
</gene>
<evidence type="ECO:0000256" key="9">
    <source>
        <dbReference type="HAMAP-Rule" id="MF_00306"/>
    </source>
</evidence>
<comment type="caution">
    <text evidence="11">The sequence shown here is derived from an EMBL/GenBank/DDBJ whole genome shotgun (WGS) entry which is preliminary data.</text>
</comment>
<dbReference type="Gene3D" id="3.40.50.300">
    <property type="entry name" value="P-loop containing nucleotide triphosphate hydrolases"/>
    <property type="match status" value="1"/>
</dbReference>
<evidence type="ECO:0000256" key="7">
    <source>
        <dbReference type="ARBA" id="ARBA00023274"/>
    </source>
</evidence>
<evidence type="ECO:0000313" key="11">
    <source>
        <dbReference type="EMBL" id="MDQ0159120.1"/>
    </source>
</evidence>
<dbReference type="InterPro" id="IPR036891">
    <property type="entry name" value="Signal_recog_part_SRP54_M_sf"/>
</dbReference>
<dbReference type="Pfam" id="PF02978">
    <property type="entry name" value="SRP_SPB"/>
    <property type="match status" value="1"/>
</dbReference>
<dbReference type="CDD" id="cd18539">
    <property type="entry name" value="SRP_G"/>
    <property type="match status" value="1"/>
</dbReference>
<feature type="binding site" evidence="9">
    <location>
        <begin position="191"/>
        <end position="195"/>
    </location>
    <ligand>
        <name>GTP</name>
        <dbReference type="ChEBI" id="CHEBI:37565"/>
    </ligand>
</feature>
<dbReference type="EC" id="3.6.5.4" evidence="9"/>
<evidence type="ECO:0000259" key="10">
    <source>
        <dbReference type="PROSITE" id="PS00300"/>
    </source>
</evidence>
<feature type="binding site" evidence="9">
    <location>
        <begin position="108"/>
        <end position="115"/>
    </location>
    <ligand>
        <name>GTP</name>
        <dbReference type="ChEBI" id="CHEBI:37565"/>
    </ligand>
</feature>
<keyword evidence="4 9" id="KW-0694">RNA-binding</keyword>
<proteinExistence type="inferred from homology"/>
<keyword evidence="12" id="KW-1185">Reference proteome</keyword>
<dbReference type="Pfam" id="PF02881">
    <property type="entry name" value="SRP54_N"/>
    <property type="match status" value="1"/>
</dbReference>
<name>A0ABT9VE76_9BACI</name>
<dbReference type="EMBL" id="JAUSTQ010000003">
    <property type="protein sequence ID" value="MDQ0159120.1"/>
    <property type="molecule type" value="Genomic_DNA"/>
</dbReference>
<evidence type="ECO:0000256" key="8">
    <source>
        <dbReference type="ARBA" id="ARBA00048027"/>
    </source>
</evidence>
<dbReference type="PANTHER" id="PTHR11564">
    <property type="entry name" value="SIGNAL RECOGNITION PARTICLE 54K PROTEIN SRP54"/>
    <property type="match status" value="1"/>
</dbReference>
<dbReference type="SMART" id="SM00962">
    <property type="entry name" value="SRP54"/>
    <property type="match status" value="1"/>
</dbReference>
<dbReference type="PROSITE" id="PS00300">
    <property type="entry name" value="SRP54"/>
    <property type="match status" value="1"/>
</dbReference>
<comment type="subunit">
    <text evidence="9">Part of the signal recognition particle protein translocation system, which is composed of SRP and FtsY.</text>
</comment>
<sequence length="446" mass="49473">MAFEGLSERLQETMKKITGKGKVSEADVKEMTREVRLALLEADVNYKVVKDLIKRIKERAVGQEVMESLTPGQQVIKVVRDELTELMGGEQSKIAVANKPPTVIMMVGLQGAGKTTTTGKLANHLRKNSNRNPLLVAADVYRPAAIDQLETLGEQLDLPVYSKGTEANPVDIANEAIEKAKAEHHDYVIIDTAGRLHVDEDLMDELQQVKTNMNPDEIFLVVDSMTGQDAVNVAESFDSQLDISGVILTKLDGDTRGGAALSIRSVTGKPIKFAGMGEKLDQLEPFHPDRMASRILGMGDVFSLIEKAETEVDEKKAKEMQDKMKSASFTFEDFLEQMDQVKNMGPLDELVNMMPGANKMKGMKNMQMDDKQLSHIEAIIQSMTKKERIEPNIINASRKKRIAQGSGTSVAQVNRLLKQFEEMKKMMKQMTSSKKGKKGGMNLPFM</sequence>
<keyword evidence="3 9" id="KW-0378">Hydrolase</keyword>
<dbReference type="Gene3D" id="1.10.260.30">
    <property type="entry name" value="Signal recognition particle, SRP54 subunit, M-domain"/>
    <property type="match status" value="1"/>
</dbReference>
<dbReference type="Proteomes" id="UP001224359">
    <property type="component" value="Unassembled WGS sequence"/>
</dbReference>
<accession>A0ABT9VE76</accession>
<evidence type="ECO:0000256" key="1">
    <source>
        <dbReference type="ARBA" id="ARBA00005450"/>
    </source>
</evidence>
<dbReference type="HAMAP" id="MF_00306">
    <property type="entry name" value="SRP54"/>
    <property type="match status" value="1"/>
</dbReference>
<dbReference type="InterPro" id="IPR027417">
    <property type="entry name" value="P-loop_NTPase"/>
</dbReference>
<comment type="catalytic activity">
    <reaction evidence="8 9">
        <text>GTP + H2O = GDP + phosphate + H(+)</text>
        <dbReference type="Rhea" id="RHEA:19669"/>
        <dbReference type="ChEBI" id="CHEBI:15377"/>
        <dbReference type="ChEBI" id="CHEBI:15378"/>
        <dbReference type="ChEBI" id="CHEBI:37565"/>
        <dbReference type="ChEBI" id="CHEBI:43474"/>
        <dbReference type="ChEBI" id="CHEBI:58189"/>
        <dbReference type="EC" id="3.6.5.4"/>
    </reaction>
</comment>
<dbReference type="SMART" id="SM00963">
    <property type="entry name" value="SRP54_N"/>
    <property type="match status" value="1"/>
</dbReference>
<dbReference type="RefSeq" id="WP_306975343.1">
    <property type="nucleotide sequence ID" value="NZ_JAUSTQ010000003.1"/>
</dbReference>
<feature type="binding site" evidence="9">
    <location>
        <begin position="249"/>
        <end position="252"/>
    </location>
    <ligand>
        <name>GTP</name>
        <dbReference type="ChEBI" id="CHEBI:37565"/>
    </ligand>
</feature>
<dbReference type="Pfam" id="PF00448">
    <property type="entry name" value="SRP54"/>
    <property type="match status" value="1"/>
</dbReference>
<dbReference type="SUPFAM" id="SSF47446">
    <property type="entry name" value="Signal peptide-binding domain"/>
    <property type="match status" value="1"/>
</dbReference>
<organism evidence="11 12">
    <name type="scientific">Alkalibacillus salilacus</name>
    <dbReference type="NCBI Taxonomy" id="284582"/>
    <lineage>
        <taxon>Bacteria</taxon>
        <taxon>Bacillati</taxon>
        <taxon>Bacillota</taxon>
        <taxon>Bacilli</taxon>
        <taxon>Bacillales</taxon>
        <taxon>Bacillaceae</taxon>
        <taxon>Alkalibacillus</taxon>
    </lineage>
</organism>
<keyword evidence="5 9" id="KW-0342">GTP-binding</keyword>
<dbReference type="InterPro" id="IPR004780">
    <property type="entry name" value="SRP"/>
</dbReference>
<dbReference type="InterPro" id="IPR000897">
    <property type="entry name" value="SRP54_GTPase_dom"/>
</dbReference>
<dbReference type="InterPro" id="IPR013822">
    <property type="entry name" value="Signal_recog_particl_SRP54_hlx"/>
</dbReference>
<reference evidence="11 12" key="1">
    <citation type="submission" date="2023-07" db="EMBL/GenBank/DDBJ databases">
        <title>Genomic Encyclopedia of Type Strains, Phase IV (KMG-IV): sequencing the most valuable type-strain genomes for metagenomic binning, comparative biology and taxonomic classification.</title>
        <authorList>
            <person name="Goeker M."/>
        </authorList>
    </citation>
    <scope>NUCLEOTIDE SEQUENCE [LARGE SCALE GENOMIC DNA]</scope>
    <source>
        <strain evidence="11 12">DSM 16460</strain>
    </source>
</reference>
<evidence type="ECO:0000256" key="2">
    <source>
        <dbReference type="ARBA" id="ARBA00022741"/>
    </source>
</evidence>
<keyword evidence="2 9" id="KW-0547">Nucleotide-binding</keyword>
<dbReference type="Gene3D" id="1.20.120.140">
    <property type="entry name" value="Signal recognition particle SRP54, nucleotide-binding domain"/>
    <property type="match status" value="1"/>
</dbReference>
<keyword evidence="6 9" id="KW-0733">Signal recognition particle</keyword>
<dbReference type="InterPro" id="IPR042101">
    <property type="entry name" value="SRP54_N_sf"/>
</dbReference>
<evidence type="ECO:0000256" key="4">
    <source>
        <dbReference type="ARBA" id="ARBA00022884"/>
    </source>
</evidence>
<evidence type="ECO:0000256" key="6">
    <source>
        <dbReference type="ARBA" id="ARBA00023135"/>
    </source>
</evidence>
<evidence type="ECO:0000256" key="5">
    <source>
        <dbReference type="ARBA" id="ARBA00023134"/>
    </source>
</evidence>
<comment type="similarity">
    <text evidence="1 9">Belongs to the GTP-binding SRP family. SRP54 subfamily.</text>
</comment>
<dbReference type="PANTHER" id="PTHR11564:SF5">
    <property type="entry name" value="SIGNAL RECOGNITION PARTICLE SUBUNIT SRP54"/>
    <property type="match status" value="1"/>
</dbReference>
<evidence type="ECO:0000256" key="3">
    <source>
        <dbReference type="ARBA" id="ARBA00022801"/>
    </source>
</evidence>
<keyword evidence="9" id="KW-0963">Cytoplasm</keyword>